<dbReference type="EMBL" id="HACG01001533">
    <property type="protein sequence ID" value="CEK48398.1"/>
    <property type="molecule type" value="Transcribed_RNA"/>
</dbReference>
<name>A0A0B6XX03_9EUPU</name>
<evidence type="ECO:0000313" key="1">
    <source>
        <dbReference type="EMBL" id="CEK48398.1"/>
    </source>
</evidence>
<reference evidence="1" key="1">
    <citation type="submission" date="2014-12" db="EMBL/GenBank/DDBJ databases">
        <title>Insight into the proteome of Arion vulgaris.</title>
        <authorList>
            <person name="Aradska J."/>
            <person name="Bulat T."/>
            <person name="Smidak R."/>
            <person name="Sarate P."/>
            <person name="Gangsoo J."/>
            <person name="Sialana F."/>
            <person name="Bilban M."/>
            <person name="Lubec G."/>
        </authorList>
    </citation>
    <scope>NUCLEOTIDE SEQUENCE</scope>
    <source>
        <tissue evidence="1">Skin</tissue>
    </source>
</reference>
<organism evidence="1">
    <name type="scientific">Arion vulgaris</name>
    <dbReference type="NCBI Taxonomy" id="1028688"/>
    <lineage>
        <taxon>Eukaryota</taxon>
        <taxon>Metazoa</taxon>
        <taxon>Spiralia</taxon>
        <taxon>Lophotrochozoa</taxon>
        <taxon>Mollusca</taxon>
        <taxon>Gastropoda</taxon>
        <taxon>Heterobranchia</taxon>
        <taxon>Euthyneura</taxon>
        <taxon>Panpulmonata</taxon>
        <taxon>Eupulmonata</taxon>
        <taxon>Stylommatophora</taxon>
        <taxon>Helicina</taxon>
        <taxon>Arionoidea</taxon>
        <taxon>Arionidae</taxon>
        <taxon>Arion</taxon>
    </lineage>
</organism>
<gene>
    <name evidence="1" type="primary">ORF3862</name>
</gene>
<sequence>MPCQNLASPLNIAHLAKSWVSNLSIYHTLQRVKGFSIQYGTPYQKLKSSVLETLPLSIAHPSKN</sequence>
<proteinExistence type="predicted"/>
<protein>
    <submittedName>
        <fullName evidence="1">Uncharacterized protein</fullName>
    </submittedName>
</protein>
<dbReference type="AlphaFoldDB" id="A0A0B6XX03"/>
<accession>A0A0B6XX03</accession>